<dbReference type="Proteomes" id="UP000574717">
    <property type="component" value="Unassembled WGS sequence"/>
</dbReference>
<dbReference type="AlphaFoldDB" id="A0A6V8NLH4"/>
<organism evidence="1 2">
    <name type="scientific">Candidatus Hakubella thermalkaliphila</name>
    <dbReference type="NCBI Taxonomy" id="2754717"/>
    <lineage>
        <taxon>Bacteria</taxon>
        <taxon>Bacillati</taxon>
        <taxon>Actinomycetota</taxon>
        <taxon>Actinomycetota incertae sedis</taxon>
        <taxon>Candidatus Hakubellales</taxon>
        <taxon>Candidatus Hakubellaceae</taxon>
        <taxon>Candidatus Hakubella</taxon>
    </lineage>
</organism>
<name>A0A6V8NLH4_9ACTN</name>
<comment type="caution">
    <text evidence="1">The sequence shown here is derived from an EMBL/GenBank/DDBJ whole genome shotgun (WGS) entry which is preliminary data.</text>
</comment>
<evidence type="ECO:0000313" key="1">
    <source>
        <dbReference type="EMBL" id="GFP20234.1"/>
    </source>
</evidence>
<reference evidence="1 2" key="1">
    <citation type="journal article" date="2020" name="Front. Microbiol.">
        <title>Single-cell genomics of novel Actinobacteria with the Wood-Ljungdahl pathway discovered in a serpentinizing system.</title>
        <authorList>
            <person name="Merino N."/>
            <person name="Kawai M."/>
            <person name="Boyd E.S."/>
            <person name="Colman D.R."/>
            <person name="McGlynn S.E."/>
            <person name="Nealson K.H."/>
            <person name="Kurokawa K."/>
            <person name="Hongoh Y."/>
        </authorList>
    </citation>
    <scope>NUCLEOTIDE SEQUENCE [LARGE SCALE GENOMIC DNA]</scope>
    <source>
        <strain evidence="1 2">S03</strain>
    </source>
</reference>
<evidence type="ECO:0000313" key="2">
    <source>
        <dbReference type="Proteomes" id="UP000574717"/>
    </source>
</evidence>
<dbReference type="EMBL" id="BLRU01000313">
    <property type="protein sequence ID" value="GFP20234.1"/>
    <property type="molecule type" value="Genomic_DNA"/>
</dbReference>
<sequence>MQALAVQQRPPEYADSEEFLNEYDFFVFELSSKDVLKIAKFSPR</sequence>
<accession>A0A6V8NLH4</accession>
<gene>
    <name evidence="1" type="ORF">HKBW3S03_01736</name>
</gene>
<feature type="non-terminal residue" evidence="1">
    <location>
        <position position="44"/>
    </location>
</feature>
<proteinExistence type="predicted"/>
<protein>
    <submittedName>
        <fullName evidence="1">Uncharacterized protein</fullName>
    </submittedName>
</protein>